<dbReference type="Pfam" id="PF12706">
    <property type="entry name" value="Lactamase_B_2"/>
    <property type="match status" value="1"/>
</dbReference>
<sequence>MEMKIVGFWGAYPEKNEATSCYLLKHDDYSLIIDLGSGALSRLQNYISLDEIDGVVLSHFHHDHIADVGSLQYASLVQKQLGKRTRKLPIYAHQDDKQAFQTLNHQATVGTAYYNGQSIGPFTFNFLKTKHPKPCYAMRIECEFKSIIYTADTAYFKELEDFSRGADLLIAETSFYKGMNGQKAGHMTSEEVGKLAHAAGVKELWLTHLPHFGDLNQLYLEAAEQFSGTIKLAQEGLTWRNN</sequence>
<name>A0ABW5QC07_9BACI</name>
<gene>
    <name evidence="3" type="ORF">ACFSW4_11190</name>
</gene>
<keyword evidence="4" id="KW-1185">Reference proteome</keyword>
<organism evidence="3 4">
    <name type="scientific">Piscibacillus salipiscarius</name>
    <dbReference type="NCBI Taxonomy" id="299480"/>
    <lineage>
        <taxon>Bacteria</taxon>
        <taxon>Bacillati</taxon>
        <taxon>Bacillota</taxon>
        <taxon>Bacilli</taxon>
        <taxon>Bacillales</taxon>
        <taxon>Bacillaceae</taxon>
        <taxon>Piscibacillus</taxon>
    </lineage>
</organism>
<dbReference type="SUPFAM" id="SSF56281">
    <property type="entry name" value="Metallo-hydrolase/oxidoreductase"/>
    <property type="match status" value="1"/>
</dbReference>
<dbReference type="EMBL" id="JBHUMZ010000024">
    <property type="protein sequence ID" value="MFD2639434.1"/>
    <property type="molecule type" value="Genomic_DNA"/>
</dbReference>
<dbReference type="Gene3D" id="3.60.15.10">
    <property type="entry name" value="Ribonuclease Z/Hydroxyacylglutathione hydrolase-like"/>
    <property type="match status" value="1"/>
</dbReference>
<dbReference type="Proteomes" id="UP001597452">
    <property type="component" value="Unassembled WGS sequence"/>
</dbReference>
<dbReference type="PANTHER" id="PTHR46018:SF4">
    <property type="entry name" value="METALLO-HYDROLASE YHFI-RELATED"/>
    <property type="match status" value="1"/>
</dbReference>
<dbReference type="SMART" id="SM00849">
    <property type="entry name" value="Lactamase_B"/>
    <property type="match status" value="1"/>
</dbReference>
<evidence type="ECO:0000259" key="2">
    <source>
        <dbReference type="SMART" id="SM00849"/>
    </source>
</evidence>
<dbReference type="CDD" id="cd07716">
    <property type="entry name" value="RNaseZ_short-form-like_MBL-fold"/>
    <property type="match status" value="1"/>
</dbReference>
<evidence type="ECO:0000313" key="4">
    <source>
        <dbReference type="Proteomes" id="UP001597452"/>
    </source>
</evidence>
<comment type="caution">
    <text evidence="3">The sequence shown here is derived from an EMBL/GenBank/DDBJ whole genome shotgun (WGS) entry which is preliminary data.</text>
</comment>
<evidence type="ECO:0000256" key="1">
    <source>
        <dbReference type="ARBA" id="ARBA00022833"/>
    </source>
</evidence>
<reference evidence="4" key="1">
    <citation type="journal article" date="2019" name="Int. J. Syst. Evol. Microbiol.">
        <title>The Global Catalogue of Microorganisms (GCM) 10K type strain sequencing project: providing services to taxonomists for standard genome sequencing and annotation.</title>
        <authorList>
            <consortium name="The Broad Institute Genomics Platform"/>
            <consortium name="The Broad Institute Genome Sequencing Center for Infectious Disease"/>
            <person name="Wu L."/>
            <person name="Ma J."/>
        </authorList>
    </citation>
    <scope>NUCLEOTIDE SEQUENCE [LARGE SCALE GENOMIC DNA]</scope>
    <source>
        <strain evidence="4">TISTR 1571</strain>
    </source>
</reference>
<dbReference type="InterPro" id="IPR001279">
    <property type="entry name" value="Metallo-B-lactamas"/>
</dbReference>
<protein>
    <submittedName>
        <fullName evidence="3">MBL fold metallo-hydrolase</fullName>
    </submittedName>
</protein>
<keyword evidence="1" id="KW-0862">Zinc</keyword>
<dbReference type="PANTHER" id="PTHR46018">
    <property type="entry name" value="ZINC PHOSPHODIESTERASE ELAC PROTEIN 1"/>
    <property type="match status" value="1"/>
</dbReference>
<evidence type="ECO:0000313" key="3">
    <source>
        <dbReference type="EMBL" id="MFD2639434.1"/>
    </source>
</evidence>
<dbReference type="RefSeq" id="WP_377329332.1">
    <property type="nucleotide sequence ID" value="NZ_JBHUMZ010000024.1"/>
</dbReference>
<accession>A0ABW5QC07</accession>
<proteinExistence type="predicted"/>
<dbReference type="InterPro" id="IPR036866">
    <property type="entry name" value="RibonucZ/Hydroxyglut_hydro"/>
</dbReference>
<feature type="domain" description="Metallo-beta-lactamase" evidence="2">
    <location>
        <begin position="18"/>
        <end position="197"/>
    </location>
</feature>